<evidence type="ECO:0000313" key="2">
    <source>
        <dbReference type="Proteomes" id="UP000033804"/>
    </source>
</evidence>
<name>A0A0F6R4U6_9CAUD</name>
<dbReference type="RefSeq" id="YP_009189401.1">
    <property type="nucleotide sequence ID" value="NC_028676.1"/>
</dbReference>
<keyword evidence="2" id="KW-1185">Reference proteome</keyword>
<dbReference type="OrthoDB" id="41014at10239"/>
<gene>
    <name evidence="1" type="ORF">Sm_phiM9_017</name>
</gene>
<reference evidence="2" key="2">
    <citation type="submission" date="2015-03" db="EMBL/GenBank/DDBJ databases">
        <title>The genome and structure of Sinorhizobium meliloti phage phiM9.</title>
        <authorList>
            <person name="Johnson M.C."/>
            <person name="Tatum K.B."/>
            <person name="Lynn J.S."/>
            <person name="Brewer T.E."/>
            <person name="Washburn B.K."/>
            <person name="Stroupe M.E."/>
            <person name="Jones K.M."/>
        </authorList>
    </citation>
    <scope>NUCLEOTIDE SEQUENCE [LARGE SCALE GENOMIC DNA]</scope>
</reference>
<evidence type="ECO:0000313" key="1">
    <source>
        <dbReference type="EMBL" id="AKE44647.1"/>
    </source>
</evidence>
<reference evidence="1 2" key="1">
    <citation type="journal article" date="2015" name="J. Virol.">
        <title>Sinorhizobium meliloti Phage ?M9 Defines a New Group of T4 Superfamily Phages with Unusual Genomic Features but a Common T=16 Capsid.</title>
        <authorList>
            <person name="Johnson M.C."/>
            <person name="Tatum K.B."/>
            <person name="Lynn J.S."/>
            <person name="Brewer T.E."/>
            <person name="Lu S."/>
            <person name="Washburn B.K."/>
            <person name="Stroupe M.E."/>
            <person name="Jones K.M."/>
        </authorList>
    </citation>
    <scope>NUCLEOTIDE SEQUENCE [LARGE SCALE GENOMIC DNA]</scope>
</reference>
<dbReference type="EMBL" id="KP881232">
    <property type="protein sequence ID" value="AKE44647.1"/>
    <property type="molecule type" value="Genomic_DNA"/>
</dbReference>
<dbReference type="GeneID" id="26517699"/>
<accession>A0A0F6R4U6</accession>
<sequence length="106" mass="11950">MSLLTLFVYGEIDDLHLEFARTDDDEDAKCHIMECVSGISHTLSEGALCIGIHIPITQVEFDEWEETGEWNERVSDLLIKRINAVKLNSTEVIPFKGSEDLELEAA</sequence>
<dbReference type="KEGG" id="vg:26517699"/>
<proteinExistence type="predicted"/>
<organism evidence="1 2">
    <name type="scientific">Sinorhizobium phage phiM9</name>
    <dbReference type="NCBI Taxonomy" id="1636182"/>
    <lineage>
        <taxon>Viruses</taxon>
        <taxon>Duplodnaviria</taxon>
        <taxon>Heunggongvirae</taxon>
        <taxon>Uroviricota</taxon>
        <taxon>Caudoviricetes</taxon>
        <taxon>Pootjesviridae</taxon>
        <taxon>Emnonavirus</taxon>
        <taxon>Emnonavirus phiM9</taxon>
    </lineage>
</organism>
<dbReference type="Proteomes" id="UP000033804">
    <property type="component" value="Segment"/>
</dbReference>
<protein>
    <submittedName>
        <fullName evidence="1">Uncharacterized protein</fullName>
    </submittedName>
</protein>